<sequence length="294" mass="32514">MKLTIAENFRGLFYVPYYALRELSLAQEHGLDIEWLPPGSPGGAIHDVKSGKIDLTWGGPMRVMIDHDTSADDEHRLLSLSEAVGRDPFCLLSNQENLSLTDLPNLRLSVVREVPTPWLCLQADLADRGLSIPRQLVTNWSMQEQLDALARNEVEVIQAFEPFVSQALLGGAHLLYEASERGPTVYTGFITSRATLKARQSELAALDTALATTLRWMHDAGPDETARLVNGYFPELSHAQLANAATRYLAGSVWSHSTSINRAGFERLSESFFRGGAIRAPANYESCVFNFGDH</sequence>
<name>A0A953T3I4_9BURK</name>
<evidence type="ECO:0000313" key="2">
    <source>
        <dbReference type="Proteomes" id="UP000739565"/>
    </source>
</evidence>
<reference evidence="1" key="1">
    <citation type="submission" date="2021-07" db="EMBL/GenBank/DDBJ databases">
        <title>New genus and species of the family Alcaligenaceae.</title>
        <authorList>
            <person name="Hahn M.W."/>
        </authorList>
    </citation>
    <scope>NUCLEOTIDE SEQUENCE</scope>
    <source>
        <strain evidence="1">LF4-65</strain>
    </source>
</reference>
<dbReference type="PANTHER" id="PTHR30024">
    <property type="entry name" value="ALIPHATIC SULFONATES-BINDING PROTEIN-RELATED"/>
    <property type="match status" value="1"/>
</dbReference>
<gene>
    <name evidence="1" type="ORF">KZZ10_02045</name>
</gene>
<dbReference type="RefSeq" id="WP_259659840.1">
    <property type="nucleotide sequence ID" value="NZ_JAHXRI010000004.1"/>
</dbReference>
<dbReference type="EMBL" id="JAHXRI010000004">
    <property type="protein sequence ID" value="MBZ1349416.1"/>
    <property type="molecule type" value="Genomic_DNA"/>
</dbReference>
<evidence type="ECO:0000313" key="1">
    <source>
        <dbReference type="EMBL" id="MBZ1349416.1"/>
    </source>
</evidence>
<dbReference type="AlphaFoldDB" id="A0A953T3I4"/>
<organism evidence="1 2">
    <name type="scientific">Zwartia hollandica</name>
    <dbReference type="NCBI Taxonomy" id="324606"/>
    <lineage>
        <taxon>Bacteria</taxon>
        <taxon>Pseudomonadati</taxon>
        <taxon>Pseudomonadota</taxon>
        <taxon>Betaproteobacteria</taxon>
        <taxon>Burkholderiales</taxon>
        <taxon>Alcaligenaceae</taxon>
        <taxon>Zwartia</taxon>
    </lineage>
</organism>
<accession>A0A953T3I4</accession>
<protein>
    <submittedName>
        <fullName evidence="1">ABC transporter substrate-binding protein</fullName>
    </submittedName>
</protein>
<comment type="caution">
    <text evidence="1">The sequence shown here is derived from an EMBL/GenBank/DDBJ whole genome shotgun (WGS) entry which is preliminary data.</text>
</comment>
<dbReference type="Gene3D" id="3.40.190.10">
    <property type="entry name" value="Periplasmic binding protein-like II"/>
    <property type="match status" value="2"/>
</dbReference>
<keyword evidence="2" id="KW-1185">Reference proteome</keyword>
<dbReference type="Proteomes" id="UP000739565">
    <property type="component" value="Unassembled WGS sequence"/>
</dbReference>
<proteinExistence type="predicted"/>
<dbReference type="SUPFAM" id="SSF53850">
    <property type="entry name" value="Periplasmic binding protein-like II"/>
    <property type="match status" value="1"/>
</dbReference>